<sequence>MISVMNGINNPATFGFTGGLMDAKPFYHKFTNAASATQMGSVSAAQQTTEIDRNTPPALATSSSSQMMNVSSATMPITAHTHHASTHNTTNPTVQQYPHHHHPSYPYDWTSHQQVAAQLSAHQAVAAQQAAAVQHVAAAAVANVASVSSTASGSSNGNSPNVTTKTAFLSPPSAAGFDMMNPMCQAELYGSNFHAAHAAAAVASGHSWPYAYPQQYAFGTHPYPGAMVADMTALTGRFTLTGQFTYAH</sequence>
<dbReference type="EMBL" id="UYRR01031320">
    <property type="protein sequence ID" value="VDK49016.1"/>
    <property type="molecule type" value="Genomic_DNA"/>
</dbReference>
<evidence type="ECO:0000256" key="1">
    <source>
        <dbReference type="SAM" id="MobiDB-lite"/>
    </source>
</evidence>
<reference evidence="4" key="1">
    <citation type="submission" date="2017-02" db="UniProtKB">
        <authorList>
            <consortium name="WormBaseParasite"/>
        </authorList>
    </citation>
    <scope>IDENTIFICATION</scope>
</reference>
<evidence type="ECO:0000313" key="2">
    <source>
        <dbReference type="EMBL" id="VDK49016.1"/>
    </source>
</evidence>
<proteinExistence type="predicted"/>
<reference evidence="2 3" key="2">
    <citation type="submission" date="2018-11" db="EMBL/GenBank/DDBJ databases">
        <authorList>
            <consortium name="Pathogen Informatics"/>
        </authorList>
    </citation>
    <scope>NUCLEOTIDE SEQUENCE [LARGE SCALE GENOMIC DNA]</scope>
</reference>
<protein>
    <submittedName>
        <fullName evidence="4">Homeobox protein abdominal-B</fullName>
    </submittedName>
</protein>
<accession>A0A0M3JZ06</accession>
<feature type="region of interest" description="Disordered" evidence="1">
    <location>
        <begin position="83"/>
        <end position="102"/>
    </location>
</feature>
<dbReference type="WBParaSite" id="ASIM_0001370401-mRNA-1">
    <property type="protein sequence ID" value="ASIM_0001370401-mRNA-1"/>
    <property type="gene ID" value="ASIM_0001370401"/>
</dbReference>
<keyword evidence="3" id="KW-1185">Reference proteome</keyword>
<name>A0A0M3JZ06_ANISI</name>
<dbReference type="AlphaFoldDB" id="A0A0M3JZ06"/>
<evidence type="ECO:0000313" key="4">
    <source>
        <dbReference type="WBParaSite" id="ASIM_0001370401-mRNA-1"/>
    </source>
</evidence>
<dbReference type="OrthoDB" id="5867755at2759"/>
<evidence type="ECO:0000313" key="3">
    <source>
        <dbReference type="Proteomes" id="UP000267096"/>
    </source>
</evidence>
<organism evidence="4">
    <name type="scientific">Anisakis simplex</name>
    <name type="common">Herring worm</name>
    <dbReference type="NCBI Taxonomy" id="6269"/>
    <lineage>
        <taxon>Eukaryota</taxon>
        <taxon>Metazoa</taxon>
        <taxon>Ecdysozoa</taxon>
        <taxon>Nematoda</taxon>
        <taxon>Chromadorea</taxon>
        <taxon>Rhabditida</taxon>
        <taxon>Spirurina</taxon>
        <taxon>Ascaridomorpha</taxon>
        <taxon>Ascaridoidea</taxon>
        <taxon>Anisakidae</taxon>
        <taxon>Anisakis</taxon>
        <taxon>Anisakis simplex complex</taxon>
    </lineage>
</organism>
<feature type="region of interest" description="Disordered" evidence="1">
    <location>
        <begin position="45"/>
        <end position="65"/>
    </location>
</feature>
<gene>
    <name evidence="2" type="ORF">ASIM_LOCUS13132</name>
</gene>
<dbReference type="Proteomes" id="UP000267096">
    <property type="component" value="Unassembled WGS sequence"/>
</dbReference>